<protein>
    <submittedName>
        <fullName evidence="1">Uncharacterized protein</fullName>
    </submittedName>
</protein>
<accession>A0A249PAZ2</accession>
<dbReference type="Proteomes" id="UP000217211">
    <property type="component" value="Chromosome"/>
</dbReference>
<dbReference type="EMBL" id="CP023067">
    <property type="protein sequence ID" value="ASY63098.1"/>
    <property type="molecule type" value="Genomic_DNA"/>
</dbReference>
<reference evidence="1 2" key="1">
    <citation type="submission" date="2017-08" db="EMBL/GenBank/DDBJ databases">
        <title>Multipartite genome sequences of Sinorhizobium species nodulating soybeans.</title>
        <authorList>
            <person name="Tian C.F."/>
        </authorList>
    </citation>
    <scope>NUCLEOTIDE SEQUENCE [LARGE SCALE GENOMIC DNA]</scope>
    <source>
        <strain evidence="1 2">CCBAU 05684</strain>
    </source>
</reference>
<dbReference type="KEGG" id="esj:SJ05684_c16560"/>
<organism evidence="1 2">
    <name type="scientific">Sinorhizobium sojae CCBAU 05684</name>
    <dbReference type="NCBI Taxonomy" id="716928"/>
    <lineage>
        <taxon>Bacteria</taxon>
        <taxon>Pseudomonadati</taxon>
        <taxon>Pseudomonadota</taxon>
        <taxon>Alphaproteobacteria</taxon>
        <taxon>Hyphomicrobiales</taxon>
        <taxon>Rhizobiaceae</taxon>
        <taxon>Sinorhizobium/Ensifer group</taxon>
        <taxon>Sinorhizobium</taxon>
    </lineage>
</organism>
<dbReference type="AlphaFoldDB" id="A0A249PAZ2"/>
<evidence type="ECO:0000313" key="2">
    <source>
        <dbReference type="Proteomes" id="UP000217211"/>
    </source>
</evidence>
<gene>
    <name evidence="1" type="ORF">SJ05684_c16560</name>
</gene>
<proteinExistence type="predicted"/>
<sequence length="58" mass="6959">MRWQLRARGQYSVADRLLDLVCDARVDRAAALLYIREPSCHSDNYLYCLKFPVNYHRR</sequence>
<evidence type="ECO:0000313" key="1">
    <source>
        <dbReference type="EMBL" id="ASY63098.1"/>
    </source>
</evidence>
<keyword evidence="2" id="KW-1185">Reference proteome</keyword>
<name>A0A249PAZ2_9HYPH</name>